<dbReference type="GO" id="GO:0046685">
    <property type="term" value="P:response to arsenic-containing substance"/>
    <property type="evidence" value="ECO:0007669"/>
    <property type="project" value="UniProtKB-KW"/>
</dbReference>
<dbReference type="Pfam" id="PF01451">
    <property type="entry name" value="LMWPc"/>
    <property type="match status" value="1"/>
</dbReference>
<keyword evidence="1" id="KW-0059">Arsenical resistance</keyword>
<evidence type="ECO:0000313" key="4">
    <source>
        <dbReference type="EMBL" id="RLQ97353.1"/>
    </source>
</evidence>
<reference evidence="4 5" key="1">
    <citation type="submission" date="2018-10" db="EMBL/GenBank/DDBJ databases">
        <title>Falsibacillus sp. genome draft.</title>
        <authorList>
            <person name="Shi S."/>
        </authorList>
    </citation>
    <scope>NUCLEOTIDE SEQUENCE [LARGE SCALE GENOMIC DNA]</scope>
    <source>
        <strain evidence="4 5">GY 10110</strain>
    </source>
</reference>
<accession>A0A3L7K2U4</accession>
<proteinExistence type="predicted"/>
<name>A0A3L7K2U4_9BACI</name>
<dbReference type="InterPro" id="IPR036196">
    <property type="entry name" value="Ptyr_pPase_sf"/>
</dbReference>
<comment type="caution">
    <text evidence="4">The sequence shown here is derived from an EMBL/GenBank/DDBJ whole genome shotgun (WGS) entry which is preliminary data.</text>
</comment>
<dbReference type="SUPFAM" id="SSF52788">
    <property type="entry name" value="Phosphotyrosine protein phosphatases I"/>
    <property type="match status" value="1"/>
</dbReference>
<feature type="transmembrane region" description="Helical" evidence="2">
    <location>
        <begin position="20"/>
        <end position="45"/>
    </location>
</feature>
<keyword evidence="2" id="KW-0812">Transmembrane</keyword>
<gene>
    <name evidence="4" type="ORF">D9X91_04170</name>
</gene>
<sequence>MVLKTYDMEKYWEKPRFSVYLSFFQKLSIFFCIYSLPAGIGIVQIKRKDFREMSKKLLYFVSSNHERSSMAEAWAKRLNLSDWSFMSAGWFNNDRNPMSIKAMDELNIDLTSTPNRTVNDHMMELADFIISIYDFGQDHFIPIPKEHQDKMIEWDIKNPNLHGQSLLEKWAAYQEVCDDIATKVKKLESSLNVYM</sequence>
<dbReference type="AlphaFoldDB" id="A0A3L7K2U4"/>
<dbReference type="PANTHER" id="PTHR43428">
    <property type="entry name" value="ARSENATE REDUCTASE"/>
    <property type="match status" value="1"/>
</dbReference>
<keyword evidence="2" id="KW-1133">Transmembrane helix</keyword>
<keyword evidence="2" id="KW-0472">Membrane</keyword>
<evidence type="ECO:0000256" key="2">
    <source>
        <dbReference type="SAM" id="Phobius"/>
    </source>
</evidence>
<organism evidence="4 5">
    <name type="scientific">Falsibacillus albus</name>
    <dbReference type="NCBI Taxonomy" id="2478915"/>
    <lineage>
        <taxon>Bacteria</taxon>
        <taxon>Bacillati</taxon>
        <taxon>Bacillota</taxon>
        <taxon>Bacilli</taxon>
        <taxon>Bacillales</taxon>
        <taxon>Bacillaceae</taxon>
        <taxon>Falsibacillus</taxon>
    </lineage>
</organism>
<keyword evidence="5" id="KW-1185">Reference proteome</keyword>
<dbReference type="SMART" id="SM00226">
    <property type="entry name" value="LMWPc"/>
    <property type="match status" value="1"/>
</dbReference>
<dbReference type="Proteomes" id="UP000276770">
    <property type="component" value="Unassembled WGS sequence"/>
</dbReference>
<evidence type="ECO:0000259" key="3">
    <source>
        <dbReference type="SMART" id="SM00226"/>
    </source>
</evidence>
<dbReference type="InterPro" id="IPR023485">
    <property type="entry name" value="Ptyr_pPase"/>
</dbReference>
<evidence type="ECO:0000313" key="5">
    <source>
        <dbReference type="Proteomes" id="UP000276770"/>
    </source>
</evidence>
<protein>
    <submittedName>
        <fullName evidence="4">Low molecular weight phosphatase family protein</fullName>
    </submittedName>
</protein>
<dbReference type="Gene3D" id="3.40.50.2300">
    <property type="match status" value="1"/>
</dbReference>
<dbReference type="PANTHER" id="PTHR43428:SF1">
    <property type="entry name" value="ARSENATE REDUCTASE"/>
    <property type="match status" value="1"/>
</dbReference>
<evidence type="ECO:0000256" key="1">
    <source>
        <dbReference type="ARBA" id="ARBA00022849"/>
    </source>
</evidence>
<feature type="domain" description="Phosphotyrosine protein phosphatase I" evidence="3">
    <location>
        <begin position="56"/>
        <end position="190"/>
    </location>
</feature>
<dbReference type="EMBL" id="RCVZ01000002">
    <property type="protein sequence ID" value="RLQ97353.1"/>
    <property type="molecule type" value="Genomic_DNA"/>
</dbReference>